<dbReference type="STRING" id="1357400.HMPREF2086_01970"/>
<evidence type="ECO:0000256" key="2">
    <source>
        <dbReference type="ARBA" id="ARBA00022596"/>
    </source>
</evidence>
<dbReference type="GO" id="GO:0008270">
    <property type="term" value="F:zinc ion binding"/>
    <property type="evidence" value="ECO:0007669"/>
    <property type="project" value="TreeGrafter"/>
</dbReference>
<dbReference type="InterPro" id="IPR027417">
    <property type="entry name" value="P-loop_NTPase"/>
</dbReference>
<dbReference type="GO" id="GO:0003924">
    <property type="term" value="F:GTPase activity"/>
    <property type="evidence" value="ECO:0007669"/>
    <property type="project" value="InterPro"/>
</dbReference>
<dbReference type="PANTHER" id="PTHR30134">
    <property type="entry name" value="HYDROGENASE PROTEIN ASSEMBLY PROTEIN, NICKEL CHAPERONE"/>
    <property type="match status" value="1"/>
</dbReference>
<comment type="similarity">
    <text evidence="1">Belongs to the SIMIBI class G3E GTPase family. HypB/HupM subfamily.</text>
</comment>
<dbReference type="PANTHER" id="PTHR30134:SF2">
    <property type="entry name" value="HYDROGENASE MATURATION FACTOR HYPB"/>
    <property type="match status" value="1"/>
</dbReference>
<keyword evidence="7" id="KW-0342">GTP-binding</keyword>
<reference evidence="9 10" key="1">
    <citation type="journal article" date="2014" name="Genome Announc.">
        <title>Draft genome sequences of six enterohepatic helicobacter species isolated from humans and one from rhesus macaques.</title>
        <authorList>
            <person name="Shen Z."/>
            <person name="Sheh A."/>
            <person name="Young S.K."/>
            <person name="Abouelliel A."/>
            <person name="Ward D.V."/>
            <person name="Earl A.M."/>
            <person name="Fox J.G."/>
        </authorList>
    </citation>
    <scope>NUCLEOTIDE SEQUENCE [LARGE SCALE GENOMIC DNA]</scope>
    <source>
        <strain evidence="9 10">MIT 99-5501</strain>
    </source>
</reference>
<comment type="caution">
    <text evidence="9">The sequence shown here is derived from an EMBL/GenBank/DDBJ whole genome shotgun (WGS) entry which is preliminary data.</text>
</comment>
<dbReference type="GO" id="GO:0051604">
    <property type="term" value="P:protein maturation"/>
    <property type="evidence" value="ECO:0007669"/>
    <property type="project" value="InterPro"/>
</dbReference>
<dbReference type="Gene3D" id="3.40.50.300">
    <property type="entry name" value="P-loop containing nucleotide triphosphate hydrolases"/>
    <property type="match status" value="1"/>
</dbReference>
<dbReference type="PATRIC" id="fig|1357400.3.peg.2664"/>
<dbReference type="EMBL" id="AZJI01000010">
    <property type="protein sequence ID" value="ETD22239.1"/>
    <property type="molecule type" value="Genomic_DNA"/>
</dbReference>
<name>V8C4D9_9HELI</name>
<accession>V8C4D9</accession>
<evidence type="ECO:0000256" key="3">
    <source>
        <dbReference type="ARBA" id="ARBA00022723"/>
    </source>
</evidence>
<evidence type="ECO:0000256" key="4">
    <source>
        <dbReference type="ARBA" id="ARBA00022741"/>
    </source>
</evidence>
<evidence type="ECO:0000313" key="9">
    <source>
        <dbReference type="EMBL" id="ETD22239.1"/>
    </source>
</evidence>
<dbReference type="InterPro" id="IPR003495">
    <property type="entry name" value="CobW/HypB/UreG_nucleotide-bd"/>
</dbReference>
<keyword evidence="6" id="KW-0862">Zinc</keyword>
<keyword evidence="4" id="KW-0547">Nucleotide-binding</keyword>
<dbReference type="GO" id="GO:0016151">
    <property type="term" value="F:nickel cation binding"/>
    <property type="evidence" value="ECO:0007669"/>
    <property type="project" value="InterPro"/>
</dbReference>
<gene>
    <name evidence="9" type="ORF">HMPREF2086_01970</name>
</gene>
<dbReference type="SUPFAM" id="SSF52540">
    <property type="entry name" value="P-loop containing nucleoside triphosphate hydrolases"/>
    <property type="match status" value="1"/>
</dbReference>
<organism evidence="9 10">
    <name type="scientific">Helicobacter macacae MIT 99-5501</name>
    <dbReference type="NCBI Taxonomy" id="1357400"/>
    <lineage>
        <taxon>Bacteria</taxon>
        <taxon>Pseudomonadati</taxon>
        <taxon>Campylobacterota</taxon>
        <taxon>Epsilonproteobacteria</taxon>
        <taxon>Campylobacterales</taxon>
        <taxon>Helicobacteraceae</taxon>
        <taxon>Helicobacter</taxon>
    </lineage>
</organism>
<dbReference type="InterPro" id="IPR004392">
    <property type="entry name" value="Hyd_mat_HypB"/>
</dbReference>
<dbReference type="Pfam" id="PF02492">
    <property type="entry name" value="cobW"/>
    <property type="match status" value="1"/>
</dbReference>
<protein>
    <submittedName>
        <fullName evidence="9">Hydrogenase accessory protein HypB</fullName>
    </submittedName>
</protein>
<dbReference type="AlphaFoldDB" id="V8C4D9"/>
<keyword evidence="10" id="KW-1185">Reference proteome</keyword>
<dbReference type="GO" id="GO:0005525">
    <property type="term" value="F:GTP binding"/>
    <property type="evidence" value="ECO:0007669"/>
    <property type="project" value="UniProtKB-KW"/>
</dbReference>
<sequence>MKDNLTKSQNTTQSITMEVIQKVLSKNDKKALQMRELYAQDGLYVINLMSSAGSGKTTFLETLAESSTKSSDFGFAVIEGDLQTNRDADRLKAKGINAYQILTGEACHLDASMIEEAYHHLKSSNALDSVGYLFIENVGNLVCPASYNLGADINIVLLSTPEGDDKVLKYPTMFLCADALIISKADLIEHFSFDLERVKSDLAKLKKGIPIFLTSKNDIDSIQKVRTFIVECKMKGYHSKHKF</sequence>
<evidence type="ECO:0000256" key="6">
    <source>
        <dbReference type="ARBA" id="ARBA00022833"/>
    </source>
</evidence>
<dbReference type="OrthoDB" id="9802035at2"/>
<evidence type="ECO:0000256" key="7">
    <source>
        <dbReference type="ARBA" id="ARBA00023134"/>
    </source>
</evidence>
<dbReference type="RefSeq" id="WP_023928810.1">
    <property type="nucleotide sequence ID" value="NZ_KI669456.1"/>
</dbReference>
<evidence type="ECO:0000256" key="1">
    <source>
        <dbReference type="ARBA" id="ARBA00006211"/>
    </source>
</evidence>
<proteinExistence type="inferred from homology"/>
<dbReference type="NCBIfam" id="TIGR00073">
    <property type="entry name" value="hypB"/>
    <property type="match status" value="1"/>
</dbReference>
<keyword evidence="3" id="KW-0479">Metal-binding</keyword>
<dbReference type="HOGENOM" id="CLU_056148_0_1_7"/>
<feature type="domain" description="CobW/HypB/UreG nucleotide-binding" evidence="8">
    <location>
        <begin position="45"/>
        <end position="211"/>
    </location>
</feature>
<evidence type="ECO:0000256" key="5">
    <source>
        <dbReference type="ARBA" id="ARBA00022801"/>
    </source>
</evidence>
<evidence type="ECO:0000313" key="10">
    <source>
        <dbReference type="Proteomes" id="UP000018731"/>
    </source>
</evidence>
<keyword evidence="2" id="KW-0533">Nickel</keyword>
<dbReference type="eggNOG" id="COG0378">
    <property type="taxonomic scope" value="Bacteria"/>
</dbReference>
<keyword evidence="5" id="KW-0378">Hydrolase</keyword>
<evidence type="ECO:0000259" key="8">
    <source>
        <dbReference type="Pfam" id="PF02492"/>
    </source>
</evidence>
<dbReference type="PIRSF" id="PIRSF005624">
    <property type="entry name" value="Ni-bind_GTPase"/>
    <property type="match status" value="1"/>
</dbReference>
<dbReference type="Proteomes" id="UP000018731">
    <property type="component" value="Unassembled WGS sequence"/>
</dbReference>